<gene>
    <name evidence="2" type="primary">NCL1_31646</name>
    <name evidence="2" type="ORF">TNCV_1917571</name>
</gene>
<evidence type="ECO:0000256" key="1">
    <source>
        <dbReference type="SAM" id="MobiDB-lite"/>
    </source>
</evidence>
<dbReference type="AlphaFoldDB" id="A0A8X6W0X2"/>
<accession>A0A8X6W0X2</accession>
<dbReference type="Proteomes" id="UP000887159">
    <property type="component" value="Unassembled WGS sequence"/>
</dbReference>
<dbReference type="EMBL" id="BMAU01021373">
    <property type="protein sequence ID" value="GFY26007.1"/>
    <property type="molecule type" value="Genomic_DNA"/>
</dbReference>
<feature type="region of interest" description="Disordered" evidence="1">
    <location>
        <begin position="139"/>
        <end position="164"/>
    </location>
</feature>
<keyword evidence="3" id="KW-1185">Reference proteome</keyword>
<organism evidence="2 3">
    <name type="scientific">Trichonephila clavipes</name>
    <name type="common">Golden silk orbweaver</name>
    <name type="synonym">Nephila clavipes</name>
    <dbReference type="NCBI Taxonomy" id="2585209"/>
    <lineage>
        <taxon>Eukaryota</taxon>
        <taxon>Metazoa</taxon>
        <taxon>Ecdysozoa</taxon>
        <taxon>Arthropoda</taxon>
        <taxon>Chelicerata</taxon>
        <taxon>Arachnida</taxon>
        <taxon>Araneae</taxon>
        <taxon>Araneomorphae</taxon>
        <taxon>Entelegynae</taxon>
        <taxon>Araneoidea</taxon>
        <taxon>Nephilidae</taxon>
        <taxon>Trichonephila</taxon>
    </lineage>
</organism>
<feature type="compositionally biased region" description="Polar residues" evidence="1">
    <location>
        <begin position="139"/>
        <end position="148"/>
    </location>
</feature>
<protein>
    <submittedName>
        <fullName evidence="2">Uncharacterized protein</fullName>
    </submittedName>
</protein>
<sequence>MSNNVSQLDVRNAITVTGIVRSCGHVGHSTANTDVFSINNSNSTLPWSTAPARFDCSPNELFNPPTEQKGFFRPTREASKMDCTDFSAFKRKKTPIFQKRIDQERISTLSKKIAQGNLTASSKRLISWFLLFKRDRTVKNSPSSTSQVLKGKGKKGEQSNPAGAVDQGSVEFELLMGKPVGGSTGGDQFHVRLAHSRKHGVPPKIKSQSQFLRGGEIFSDSVGLTWEHDILVLKTSSCLNNGSQVYDWRDLDEWRRVGSNLKSGTQTGVKILWI</sequence>
<comment type="caution">
    <text evidence="2">The sequence shown here is derived from an EMBL/GenBank/DDBJ whole genome shotgun (WGS) entry which is preliminary data.</text>
</comment>
<reference evidence="2" key="1">
    <citation type="submission" date="2020-08" db="EMBL/GenBank/DDBJ databases">
        <title>Multicomponent nature underlies the extraordinary mechanical properties of spider dragline silk.</title>
        <authorList>
            <person name="Kono N."/>
            <person name="Nakamura H."/>
            <person name="Mori M."/>
            <person name="Yoshida Y."/>
            <person name="Ohtoshi R."/>
            <person name="Malay A.D."/>
            <person name="Moran D.A.P."/>
            <person name="Tomita M."/>
            <person name="Numata K."/>
            <person name="Arakawa K."/>
        </authorList>
    </citation>
    <scope>NUCLEOTIDE SEQUENCE</scope>
</reference>
<evidence type="ECO:0000313" key="2">
    <source>
        <dbReference type="EMBL" id="GFY26007.1"/>
    </source>
</evidence>
<name>A0A8X6W0X2_TRICX</name>
<evidence type="ECO:0000313" key="3">
    <source>
        <dbReference type="Proteomes" id="UP000887159"/>
    </source>
</evidence>
<proteinExistence type="predicted"/>